<accession>A0A4C1YGI9</accession>
<evidence type="ECO:0000313" key="2">
    <source>
        <dbReference type="Proteomes" id="UP000299102"/>
    </source>
</evidence>
<organism evidence="1 2">
    <name type="scientific">Eumeta variegata</name>
    <name type="common">Bagworm moth</name>
    <name type="synonym">Eumeta japonica</name>
    <dbReference type="NCBI Taxonomy" id="151549"/>
    <lineage>
        <taxon>Eukaryota</taxon>
        <taxon>Metazoa</taxon>
        <taxon>Ecdysozoa</taxon>
        <taxon>Arthropoda</taxon>
        <taxon>Hexapoda</taxon>
        <taxon>Insecta</taxon>
        <taxon>Pterygota</taxon>
        <taxon>Neoptera</taxon>
        <taxon>Endopterygota</taxon>
        <taxon>Lepidoptera</taxon>
        <taxon>Glossata</taxon>
        <taxon>Ditrysia</taxon>
        <taxon>Tineoidea</taxon>
        <taxon>Psychidae</taxon>
        <taxon>Oiketicinae</taxon>
        <taxon>Eumeta</taxon>
    </lineage>
</organism>
<reference evidence="1 2" key="1">
    <citation type="journal article" date="2019" name="Commun. Biol.">
        <title>The bagworm genome reveals a unique fibroin gene that provides high tensile strength.</title>
        <authorList>
            <person name="Kono N."/>
            <person name="Nakamura H."/>
            <person name="Ohtoshi R."/>
            <person name="Tomita M."/>
            <person name="Numata K."/>
            <person name="Arakawa K."/>
        </authorList>
    </citation>
    <scope>NUCLEOTIDE SEQUENCE [LARGE SCALE GENOMIC DNA]</scope>
</reference>
<name>A0A4C1YGI9_EUMVA</name>
<dbReference type="Proteomes" id="UP000299102">
    <property type="component" value="Unassembled WGS sequence"/>
</dbReference>
<dbReference type="EMBL" id="BGZK01001173">
    <property type="protein sequence ID" value="GBP73455.1"/>
    <property type="molecule type" value="Genomic_DNA"/>
</dbReference>
<proteinExistence type="predicted"/>
<dbReference type="AlphaFoldDB" id="A0A4C1YGI9"/>
<comment type="caution">
    <text evidence="1">The sequence shown here is derived from an EMBL/GenBank/DDBJ whole genome shotgun (WGS) entry which is preliminary data.</text>
</comment>
<keyword evidence="2" id="KW-1185">Reference proteome</keyword>
<protein>
    <submittedName>
        <fullName evidence="1">Uncharacterized protein</fullName>
    </submittedName>
</protein>
<evidence type="ECO:0000313" key="1">
    <source>
        <dbReference type="EMBL" id="GBP73455.1"/>
    </source>
</evidence>
<gene>
    <name evidence="1" type="ORF">EVAR_56933_1</name>
</gene>
<sequence>MAFCETFMGDGPRRKLIPFNSFRTLTATRKVNHVDSRESGTWEMKLPFFRFKIVKTVFAKEKSSRNPHIEGVRPESSPMCKFLSRIVLERQLQPDTFFSEVPKKRRVPCYGVSVVTNASTRVDSNMIDN</sequence>